<dbReference type="PANTHER" id="PTHR43712:SF2">
    <property type="entry name" value="O-METHYLTRANSFERASE CICE"/>
    <property type="match status" value="1"/>
</dbReference>
<organism evidence="5 6">
    <name type="scientific">Dacryopinax primogenitus (strain DJM 731)</name>
    <name type="common">Brown rot fungus</name>
    <dbReference type="NCBI Taxonomy" id="1858805"/>
    <lineage>
        <taxon>Eukaryota</taxon>
        <taxon>Fungi</taxon>
        <taxon>Dikarya</taxon>
        <taxon>Basidiomycota</taxon>
        <taxon>Agaricomycotina</taxon>
        <taxon>Dacrymycetes</taxon>
        <taxon>Dacrymycetales</taxon>
        <taxon>Dacrymycetaceae</taxon>
        <taxon>Dacryopinax</taxon>
    </lineage>
</organism>
<protein>
    <submittedName>
        <fullName evidence="5">S-adenosyl-L-methionine-dependent methyltransferase</fullName>
    </submittedName>
</protein>
<keyword evidence="3" id="KW-0949">S-adenosyl-L-methionine</keyword>
<evidence type="ECO:0000259" key="4">
    <source>
        <dbReference type="Pfam" id="PF00891"/>
    </source>
</evidence>
<dbReference type="OMA" id="WIWFHID"/>
<dbReference type="Proteomes" id="UP000030653">
    <property type="component" value="Unassembled WGS sequence"/>
</dbReference>
<dbReference type="Gene3D" id="3.40.50.150">
    <property type="entry name" value="Vaccinia Virus protein VP39"/>
    <property type="match status" value="1"/>
</dbReference>
<sequence>METELNRLVSALCTSASVLQGALNDENVPSFRSDDPSPHPCDGGIPPPSAWYARKALVGLCHQIIALVQDPLERSIIDFTSFNVSSSINAVTRTRPTVAEVVLSTGSKGIAMKNLAENTGLNETKLCTAAASMLGEAAKTPSDSQHSSPFALYHHIELYDWVKAHPEQIRPFGRAMDTAEKILDPGFVLDLPVQDLGPKVTLVDVGSGVGGLSMQLMKRNPGWKLVLQDQQVLIPQMEAFWKKDVPEIVESGRVTFLGHSFFEPAPLPPAPEDSPYVFMIKSVLHNWPDDLAAKILENLLPAAPPGTVLMIVNYTPAEPEPSKTTVEEFFRRIDKHSMAEIQEAKIPLPDLLGVGWGFGDASGMHIAL</sequence>
<dbReference type="SUPFAM" id="SSF53335">
    <property type="entry name" value="S-adenosyl-L-methionine-dependent methyltransferases"/>
    <property type="match status" value="1"/>
</dbReference>
<dbReference type="InterPro" id="IPR016461">
    <property type="entry name" value="COMT-like"/>
</dbReference>
<name>M5FWE6_DACPD</name>
<keyword evidence="2 5" id="KW-0808">Transferase</keyword>
<evidence type="ECO:0000256" key="2">
    <source>
        <dbReference type="ARBA" id="ARBA00022679"/>
    </source>
</evidence>
<keyword evidence="1 5" id="KW-0489">Methyltransferase</keyword>
<dbReference type="EMBL" id="JH795868">
    <property type="protein sequence ID" value="EJU00015.1"/>
    <property type="molecule type" value="Genomic_DNA"/>
</dbReference>
<evidence type="ECO:0000313" key="5">
    <source>
        <dbReference type="EMBL" id="EJU00015.1"/>
    </source>
</evidence>
<evidence type="ECO:0000313" key="6">
    <source>
        <dbReference type="Proteomes" id="UP000030653"/>
    </source>
</evidence>
<reference evidence="5 6" key="1">
    <citation type="journal article" date="2012" name="Science">
        <title>The Paleozoic origin of enzymatic lignin decomposition reconstructed from 31 fungal genomes.</title>
        <authorList>
            <person name="Floudas D."/>
            <person name="Binder M."/>
            <person name="Riley R."/>
            <person name="Barry K."/>
            <person name="Blanchette R.A."/>
            <person name="Henrissat B."/>
            <person name="Martinez A.T."/>
            <person name="Otillar R."/>
            <person name="Spatafora J.W."/>
            <person name="Yadav J.S."/>
            <person name="Aerts A."/>
            <person name="Benoit I."/>
            <person name="Boyd A."/>
            <person name="Carlson A."/>
            <person name="Copeland A."/>
            <person name="Coutinho P.M."/>
            <person name="de Vries R.P."/>
            <person name="Ferreira P."/>
            <person name="Findley K."/>
            <person name="Foster B."/>
            <person name="Gaskell J."/>
            <person name="Glotzer D."/>
            <person name="Gorecki P."/>
            <person name="Heitman J."/>
            <person name="Hesse C."/>
            <person name="Hori C."/>
            <person name="Igarashi K."/>
            <person name="Jurgens J.A."/>
            <person name="Kallen N."/>
            <person name="Kersten P."/>
            <person name="Kohler A."/>
            <person name="Kuees U."/>
            <person name="Kumar T.K.A."/>
            <person name="Kuo A."/>
            <person name="LaButti K."/>
            <person name="Larrondo L.F."/>
            <person name="Lindquist E."/>
            <person name="Ling A."/>
            <person name="Lombard V."/>
            <person name="Lucas S."/>
            <person name="Lundell T."/>
            <person name="Martin R."/>
            <person name="McLaughlin D.J."/>
            <person name="Morgenstern I."/>
            <person name="Morin E."/>
            <person name="Murat C."/>
            <person name="Nagy L.G."/>
            <person name="Nolan M."/>
            <person name="Ohm R.A."/>
            <person name="Patyshakuliyeva A."/>
            <person name="Rokas A."/>
            <person name="Ruiz-Duenas F.J."/>
            <person name="Sabat G."/>
            <person name="Salamov A."/>
            <person name="Samejima M."/>
            <person name="Schmutz J."/>
            <person name="Slot J.C."/>
            <person name="St John F."/>
            <person name="Stenlid J."/>
            <person name="Sun H."/>
            <person name="Sun S."/>
            <person name="Syed K."/>
            <person name="Tsang A."/>
            <person name="Wiebenga A."/>
            <person name="Young D."/>
            <person name="Pisabarro A."/>
            <person name="Eastwood D.C."/>
            <person name="Martin F."/>
            <person name="Cullen D."/>
            <person name="Grigoriev I.V."/>
            <person name="Hibbett D.S."/>
        </authorList>
    </citation>
    <scope>NUCLEOTIDE SEQUENCE [LARGE SCALE GENOMIC DNA]</scope>
    <source>
        <strain evidence="5 6">DJM-731 SS1</strain>
    </source>
</reference>
<dbReference type="HOGENOM" id="CLU_752316_0_0_1"/>
<dbReference type="GeneID" id="63686316"/>
<feature type="domain" description="O-methyltransferase C-terminal" evidence="4">
    <location>
        <begin position="148"/>
        <end position="322"/>
    </location>
</feature>
<dbReference type="GO" id="GO:0032259">
    <property type="term" value="P:methylation"/>
    <property type="evidence" value="ECO:0007669"/>
    <property type="project" value="UniProtKB-KW"/>
</dbReference>
<dbReference type="STRING" id="1858805.M5FWE6"/>
<dbReference type="InterPro" id="IPR001077">
    <property type="entry name" value="COMT_C"/>
</dbReference>
<dbReference type="RefSeq" id="XP_040626912.1">
    <property type="nucleotide sequence ID" value="XM_040771254.1"/>
</dbReference>
<accession>M5FWE6</accession>
<keyword evidence="6" id="KW-1185">Reference proteome</keyword>
<dbReference type="InterPro" id="IPR029063">
    <property type="entry name" value="SAM-dependent_MTases_sf"/>
</dbReference>
<dbReference type="GO" id="GO:0008171">
    <property type="term" value="F:O-methyltransferase activity"/>
    <property type="evidence" value="ECO:0007669"/>
    <property type="project" value="InterPro"/>
</dbReference>
<dbReference type="PROSITE" id="PS51683">
    <property type="entry name" value="SAM_OMT_II"/>
    <property type="match status" value="1"/>
</dbReference>
<evidence type="ECO:0000256" key="1">
    <source>
        <dbReference type="ARBA" id="ARBA00022603"/>
    </source>
</evidence>
<dbReference type="PANTHER" id="PTHR43712">
    <property type="entry name" value="PUTATIVE (AFU_ORTHOLOGUE AFUA_4G14580)-RELATED"/>
    <property type="match status" value="1"/>
</dbReference>
<dbReference type="Pfam" id="PF00891">
    <property type="entry name" value="Methyltransf_2"/>
    <property type="match status" value="1"/>
</dbReference>
<evidence type="ECO:0000256" key="3">
    <source>
        <dbReference type="ARBA" id="ARBA00022691"/>
    </source>
</evidence>
<dbReference type="AlphaFoldDB" id="M5FWE6"/>
<proteinExistence type="predicted"/>
<dbReference type="OrthoDB" id="1606438at2759"/>
<gene>
    <name evidence="5" type="ORF">DACRYDRAFT_17085</name>
</gene>